<feature type="transmembrane region" description="Helical" evidence="4">
    <location>
        <begin position="437"/>
        <end position="461"/>
    </location>
</feature>
<comment type="similarity">
    <text evidence="2">Belongs to the major facilitator superfamily. Monocarboxylate porter (TC 2.A.1.13) family.</text>
</comment>
<dbReference type="GeneID" id="92005277"/>
<feature type="transmembrane region" description="Helical" evidence="4">
    <location>
        <begin position="350"/>
        <end position="368"/>
    </location>
</feature>
<feature type="compositionally biased region" description="Polar residues" evidence="3">
    <location>
        <begin position="10"/>
        <end position="19"/>
    </location>
</feature>
<dbReference type="Gene3D" id="1.20.1250.20">
    <property type="entry name" value="MFS general substrate transporter like domains"/>
    <property type="match status" value="2"/>
</dbReference>
<keyword evidence="4" id="KW-0812">Transmembrane</keyword>
<dbReference type="PANTHER" id="PTHR11360">
    <property type="entry name" value="MONOCARBOXYLATE TRANSPORTER"/>
    <property type="match status" value="1"/>
</dbReference>
<organism evidence="6 7">
    <name type="scientific">Diplodia seriata</name>
    <dbReference type="NCBI Taxonomy" id="420778"/>
    <lineage>
        <taxon>Eukaryota</taxon>
        <taxon>Fungi</taxon>
        <taxon>Dikarya</taxon>
        <taxon>Ascomycota</taxon>
        <taxon>Pezizomycotina</taxon>
        <taxon>Dothideomycetes</taxon>
        <taxon>Dothideomycetes incertae sedis</taxon>
        <taxon>Botryosphaeriales</taxon>
        <taxon>Botryosphaeriaceae</taxon>
        <taxon>Diplodia</taxon>
    </lineage>
</organism>
<evidence type="ECO:0000313" key="7">
    <source>
        <dbReference type="Proteomes" id="UP001430584"/>
    </source>
</evidence>
<dbReference type="InterPro" id="IPR050327">
    <property type="entry name" value="Proton-linked_MCT"/>
</dbReference>
<sequence length="471" mass="50949">MRDDIERAESLSSAASTPDTDPEKKDQDQGQDQDQDQDQDQEGEDVADRQDALHGPLEKTASRKSKHSINNVSSVPNGGLLAWLQVLGAFFLFFNSWGIVNSFGSYQTYYESDLLKNSTPSSISWIGSVQAYLLMVVGALTGPIYDAGYFRHLLVVGSFLVVFGQMMLSLCTEYWQVLLAQAFCIGIGTGCLFVPSVAILSTYFTTRLATATGIAAAGSSIGGVIYPILLHRLIGPIGFPWTARIIGFIALATQLVPNLCMKMRVLPASRRKMLDLPAFKEPPYLLFILGAMVVFMGLYTPFFYVQLFALDRSITSSNLAFYMLSIMNASSAFGRIFPNMLADRIGRFNTIAPCALLSGVLILCLIAVHDLAGLVVFCVLYGFFSGTFVSLPPTILVMLSPDRSKIGTRMGQAFSCIAIGILVGTPIGGAIQSEHGFTALWLFGGIVTIGGCLSVVAARVCKFGFSLAQKT</sequence>
<comment type="caution">
    <text evidence="6">The sequence shown here is derived from an EMBL/GenBank/DDBJ whole genome shotgun (WGS) entry which is preliminary data.</text>
</comment>
<dbReference type="PANTHER" id="PTHR11360:SF234">
    <property type="entry name" value="MFS-TYPE TRANSPORTER DBAD-RELATED"/>
    <property type="match status" value="1"/>
</dbReference>
<name>A0ABR3CWE6_9PEZI</name>
<evidence type="ECO:0000256" key="1">
    <source>
        <dbReference type="ARBA" id="ARBA00004141"/>
    </source>
</evidence>
<protein>
    <recommendedName>
        <fullName evidence="5">Major facilitator superfamily (MFS) profile domain-containing protein</fullName>
    </recommendedName>
</protein>
<feature type="compositionally biased region" description="Acidic residues" evidence="3">
    <location>
        <begin position="29"/>
        <end position="45"/>
    </location>
</feature>
<keyword evidence="7" id="KW-1185">Reference proteome</keyword>
<evidence type="ECO:0000313" key="6">
    <source>
        <dbReference type="EMBL" id="KAL0265227.1"/>
    </source>
</evidence>
<dbReference type="Proteomes" id="UP001430584">
    <property type="component" value="Unassembled WGS sequence"/>
</dbReference>
<keyword evidence="4" id="KW-0472">Membrane</keyword>
<dbReference type="InterPro" id="IPR011701">
    <property type="entry name" value="MFS"/>
</dbReference>
<feature type="transmembrane region" description="Helical" evidence="4">
    <location>
        <begin position="241"/>
        <end position="261"/>
    </location>
</feature>
<dbReference type="InterPro" id="IPR020846">
    <property type="entry name" value="MFS_dom"/>
</dbReference>
<feature type="transmembrane region" description="Helical" evidence="4">
    <location>
        <begin position="208"/>
        <end position="229"/>
    </location>
</feature>
<dbReference type="EMBL" id="JAJVCZ030000001">
    <property type="protein sequence ID" value="KAL0265227.1"/>
    <property type="molecule type" value="Genomic_DNA"/>
</dbReference>
<evidence type="ECO:0000256" key="2">
    <source>
        <dbReference type="ARBA" id="ARBA00006727"/>
    </source>
</evidence>
<feature type="transmembrane region" description="Helical" evidence="4">
    <location>
        <begin position="374"/>
        <end position="399"/>
    </location>
</feature>
<dbReference type="PROSITE" id="PS50850">
    <property type="entry name" value="MFS"/>
    <property type="match status" value="1"/>
</dbReference>
<dbReference type="Pfam" id="PF07690">
    <property type="entry name" value="MFS_1"/>
    <property type="match status" value="1"/>
</dbReference>
<dbReference type="InterPro" id="IPR036259">
    <property type="entry name" value="MFS_trans_sf"/>
</dbReference>
<feature type="transmembrane region" description="Helical" evidence="4">
    <location>
        <begin position="282"/>
        <end position="307"/>
    </location>
</feature>
<feature type="transmembrane region" description="Helical" evidence="4">
    <location>
        <begin position="319"/>
        <end position="338"/>
    </location>
</feature>
<gene>
    <name evidence="6" type="ORF">SLS55_001192</name>
</gene>
<feature type="transmembrane region" description="Helical" evidence="4">
    <location>
        <begin position="174"/>
        <end position="201"/>
    </location>
</feature>
<feature type="transmembrane region" description="Helical" evidence="4">
    <location>
        <begin position="80"/>
        <end position="103"/>
    </location>
</feature>
<evidence type="ECO:0000259" key="5">
    <source>
        <dbReference type="PROSITE" id="PS50850"/>
    </source>
</evidence>
<feature type="transmembrane region" description="Helical" evidence="4">
    <location>
        <begin position="149"/>
        <end position="168"/>
    </location>
</feature>
<feature type="transmembrane region" description="Helical" evidence="4">
    <location>
        <begin position="411"/>
        <end position="431"/>
    </location>
</feature>
<evidence type="ECO:0000256" key="4">
    <source>
        <dbReference type="SAM" id="Phobius"/>
    </source>
</evidence>
<reference evidence="6 7" key="1">
    <citation type="submission" date="2024-02" db="EMBL/GenBank/DDBJ databases">
        <title>De novo assembly and annotation of 12 fungi associated with fruit tree decline syndrome in Ontario, Canada.</title>
        <authorList>
            <person name="Sulman M."/>
            <person name="Ellouze W."/>
            <person name="Ilyukhin E."/>
        </authorList>
    </citation>
    <scope>NUCLEOTIDE SEQUENCE [LARGE SCALE GENOMIC DNA]</scope>
    <source>
        <strain evidence="6 7">FDS-637</strain>
    </source>
</reference>
<dbReference type="SUPFAM" id="SSF103473">
    <property type="entry name" value="MFS general substrate transporter"/>
    <property type="match status" value="1"/>
</dbReference>
<dbReference type="RefSeq" id="XP_066637967.1">
    <property type="nucleotide sequence ID" value="XM_066772688.1"/>
</dbReference>
<comment type="subcellular location">
    <subcellularLocation>
        <location evidence="1">Membrane</location>
        <topology evidence="1">Multi-pass membrane protein</topology>
    </subcellularLocation>
</comment>
<proteinExistence type="inferred from homology"/>
<feature type="transmembrane region" description="Helical" evidence="4">
    <location>
        <begin position="123"/>
        <end position="142"/>
    </location>
</feature>
<accession>A0ABR3CWE6</accession>
<keyword evidence="4" id="KW-1133">Transmembrane helix</keyword>
<feature type="domain" description="Major facilitator superfamily (MFS) profile" evidence="5">
    <location>
        <begin position="285"/>
        <end position="471"/>
    </location>
</feature>
<feature type="region of interest" description="Disordered" evidence="3">
    <location>
        <begin position="1"/>
        <end position="48"/>
    </location>
</feature>
<evidence type="ECO:0000256" key="3">
    <source>
        <dbReference type="SAM" id="MobiDB-lite"/>
    </source>
</evidence>